<dbReference type="EMBL" id="BART01004406">
    <property type="protein sequence ID" value="GAG70504.1"/>
    <property type="molecule type" value="Genomic_DNA"/>
</dbReference>
<evidence type="ECO:0000256" key="3">
    <source>
        <dbReference type="ARBA" id="ARBA00022643"/>
    </source>
</evidence>
<dbReference type="PANTHER" id="PTHR42917:SF2">
    <property type="entry name" value="2,4-DIENOYL-COA REDUCTASE [(2E)-ENOYL-COA-PRODUCING]"/>
    <property type="match status" value="1"/>
</dbReference>
<keyword evidence="4" id="KW-0560">Oxidoreductase</keyword>
<sequence length="228" mass="25001">MFWLACFLQDIIDYLVKTAIDHQVDIQTDKMVTARDLHNESADHIIIATGATPLIPKIKGVDSNDRIYSILDVLAGEKMLPGKYLIVGGGAGGLELAEFLEGEGIDITVIEMTDQIGIGLHATRLDLLLRRIEVGRIRILKNTRLVAIDGQNAQVKTPNGPKTLGPFEHVLFAIGYESDNRLADAIRPKQSVTIIGDALKPRSIYEAIREGFEASLNLEMQMDGTGPK</sequence>
<organism evidence="6">
    <name type="scientific">marine sediment metagenome</name>
    <dbReference type="NCBI Taxonomy" id="412755"/>
    <lineage>
        <taxon>unclassified sequences</taxon>
        <taxon>metagenomes</taxon>
        <taxon>ecological metagenomes</taxon>
    </lineage>
</organism>
<evidence type="ECO:0000259" key="5">
    <source>
        <dbReference type="Pfam" id="PF07992"/>
    </source>
</evidence>
<name>X0ZMC1_9ZZZZ</name>
<evidence type="ECO:0000256" key="4">
    <source>
        <dbReference type="ARBA" id="ARBA00023002"/>
    </source>
</evidence>
<evidence type="ECO:0000256" key="2">
    <source>
        <dbReference type="ARBA" id="ARBA00022630"/>
    </source>
</evidence>
<protein>
    <recommendedName>
        <fullName evidence="5">FAD/NAD(P)-binding domain-containing protein</fullName>
    </recommendedName>
</protein>
<gene>
    <name evidence="6" type="ORF">S01H4_11086</name>
</gene>
<keyword evidence="2" id="KW-0285">Flavoprotein</keyword>
<dbReference type="PRINTS" id="PR00368">
    <property type="entry name" value="FADPNR"/>
</dbReference>
<dbReference type="Gene3D" id="3.40.50.720">
    <property type="entry name" value="NAD(P)-binding Rossmann-like Domain"/>
    <property type="match status" value="1"/>
</dbReference>
<keyword evidence="3" id="KW-0288">FMN</keyword>
<evidence type="ECO:0000313" key="6">
    <source>
        <dbReference type="EMBL" id="GAG70504.1"/>
    </source>
</evidence>
<proteinExistence type="predicted"/>
<dbReference type="GO" id="GO:0016491">
    <property type="term" value="F:oxidoreductase activity"/>
    <property type="evidence" value="ECO:0007669"/>
    <property type="project" value="UniProtKB-KW"/>
</dbReference>
<reference evidence="6" key="1">
    <citation type="journal article" date="2014" name="Front. Microbiol.">
        <title>High frequency of phylogenetically diverse reductive dehalogenase-homologous genes in deep subseafloor sedimentary metagenomes.</title>
        <authorList>
            <person name="Kawai M."/>
            <person name="Futagami T."/>
            <person name="Toyoda A."/>
            <person name="Takaki Y."/>
            <person name="Nishi S."/>
            <person name="Hori S."/>
            <person name="Arai W."/>
            <person name="Tsubouchi T."/>
            <person name="Morono Y."/>
            <person name="Uchiyama I."/>
            <person name="Ito T."/>
            <person name="Fujiyama A."/>
            <person name="Inagaki F."/>
            <person name="Takami H."/>
        </authorList>
    </citation>
    <scope>NUCLEOTIDE SEQUENCE</scope>
    <source>
        <strain evidence="6">Expedition CK06-06</strain>
    </source>
</reference>
<feature type="domain" description="FAD/NAD(P)-binding" evidence="5">
    <location>
        <begin position="19"/>
        <end position="185"/>
    </location>
</feature>
<dbReference type="InterPro" id="IPR023753">
    <property type="entry name" value="FAD/NAD-binding_dom"/>
</dbReference>
<dbReference type="Pfam" id="PF07992">
    <property type="entry name" value="Pyr_redox_2"/>
    <property type="match status" value="1"/>
</dbReference>
<comment type="cofactor">
    <cofactor evidence="1">
        <name>FMN</name>
        <dbReference type="ChEBI" id="CHEBI:58210"/>
    </cofactor>
</comment>
<accession>X0ZMC1</accession>
<dbReference type="InterPro" id="IPR051793">
    <property type="entry name" value="NADH:flavin_oxidoreductase"/>
</dbReference>
<evidence type="ECO:0000256" key="1">
    <source>
        <dbReference type="ARBA" id="ARBA00001917"/>
    </source>
</evidence>
<comment type="caution">
    <text evidence="6">The sequence shown here is derived from an EMBL/GenBank/DDBJ whole genome shotgun (WGS) entry which is preliminary data.</text>
</comment>
<dbReference type="SUPFAM" id="SSF51905">
    <property type="entry name" value="FAD/NAD(P)-binding domain"/>
    <property type="match status" value="1"/>
</dbReference>
<dbReference type="InterPro" id="IPR036188">
    <property type="entry name" value="FAD/NAD-bd_sf"/>
</dbReference>
<dbReference type="PANTHER" id="PTHR42917">
    <property type="entry name" value="2,4-DIENOYL-COA REDUCTASE"/>
    <property type="match status" value="1"/>
</dbReference>
<dbReference type="PRINTS" id="PR00411">
    <property type="entry name" value="PNDRDTASEI"/>
</dbReference>
<dbReference type="Gene3D" id="3.50.50.60">
    <property type="entry name" value="FAD/NAD(P)-binding domain"/>
    <property type="match status" value="1"/>
</dbReference>
<dbReference type="AlphaFoldDB" id="X0ZMC1"/>